<keyword evidence="3" id="KW-1185">Reference proteome</keyword>
<dbReference type="RefSeq" id="WP_284285180.1">
    <property type="nucleotide sequence ID" value="NZ_BSUJ01000001.1"/>
</dbReference>
<dbReference type="EMBL" id="BSUJ01000001">
    <property type="protein sequence ID" value="GMA18351.1"/>
    <property type="molecule type" value="Genomic_DNA"/>
</dbReference>
<protein>
    <submittedName>
        <fullName evidence="2">Uncharacterized protein</fullName>
    </submittedName>
</protein>
<feature type="region of interest" description="Disordered" evidence="1">
    <location>
        <begin position="101"/>
        <end position="121"/>
    </location>
</feature>
<sequence>MGPRPRSGRPPAGSEPADAEALDWLERDYLAYLSDKATAYLDTADEWPARWREAAGQRDYLIQVTDAQLRSFNAELAELAARYRNVGQGNPAAKRVSVYQVNLPLDPPPRRAARSSRPGRP</sequence>
<dbReference type="Proteomes" id="UP001157109">
    <property type="component" value="Unassembled WGS sequence"/>
</dbReference>
<gene>
    <name evidence="2" type="ORF">GCM10025862_03720</name>
</gene>
<comment type="caution">
    <text evidence="2">The sequence shown here is derived from an EMBL/GenBank/DDBJ whole genome shotgun (WGS) entry which is preliminary data.</text>
</comment>
<accession>A0ABQ6HIG4</accession>
<evidence type="ECO:0000313" key="3">
    <source>
        <dbReference type="Proteomes" id="UP001157109"/>
    </source>
</evidence>
<name>A0ABQ6HIG4_9MICO</name>
<evidence type="ECO:0000256" key="1">
    <source>
        <dbReference type="SAM" id="MobiDB-lite"/>
    </source>
</evidence>
<reference evidence="3" key="1">
    <citation type="journal article" date="2019" name="Int. J. Syst. Evol. Microbiol.">
        <title>The Global Catalogue of Microorganisms (GCM) 10K type strain sequencing project: providing services to taxonomists for standard genome sequencing and annotation.</title>
        <authorList>
            <consortium name="The Broad Institute Genomics Platform"/>
            <consortium name="The Broad Institute Genome Sequencing Center for Infectious Disease"/>
            <person name="Wu L."/>
            <person name="Ma J."/>
        </authorList>
    </citation>
    <scope>NUCLEOTIDE SEQUENCE [LARGE SCALE GENOMIC DNA]</scope>
    <source>
        <strain evidence="3">NBRC 105830</strain>
    </source>
</reference>
<organism evidence="2 3">
    <name type="scientific">Arsenicicoccus piscis</name>
    <dbReference type="NCBI Taxonomy" id="673954"/>
    <lineage>
        <taxon>Bacteria</taxon>
        <taxon>Bacillati</taxon>
        <taxon>Actinomycetota</taxon>
        <taxon>Actinomycetes</taxon>
        <taxon>Micrococcales</taxon>
        <taxon>Intrasporangiaceae</taxon>
        <taxon>Arsenicicoccus</taxon>
    </lineage>
</organism>
<proteinExistence type="predicted"/>
<evidence type="ECO:0000313" key="2">
    <source>
        <dbReference type="EMBL" id="GMA18351.1"/>
    </source>
</evidence>
<feature type="compositionally biased region" description="Basic residues" evidence="1">
    <location>
        <begin position="111"/>
        <end position="121"/>
    </location>
</feature>